<sequence>MGARSGVWFSFRFLGYTGHQATAVDVHFPSSGGISNFPAVKKDARILPSNQNETLVKRPNTSDCSHGRLLVALLVNGVDGRHTQYGRRRRQEKGADSEPSEFVLSPGFVARLNHPLADGNGHVRSREMAKIVPFSPLFSLSRKKVQELEAGRGRVGARAVPEIWVRQIELTAPTSLVRSDLSHASVTENSLESSWKVSTKKRVKKTPVLIGISKLREPELKLTSEIGSPQSNKPPALITRHEPWTVKGSGRREVEVGASLGIAVRDVAPKTPSGTAPAGGVGRDVSRRITMIRTRSASHLGLAP</sequence>
<gene>
    <name evidence="1" type="ORF">QBC38DRAFT_523321</name>
</gene>
<reference evidence="1" key="1">
    <citation type="journal article" date="2023" name="Mol. Phylogenet. Evol.">
        <title>Genome-scale phylogeny and comparative genomics of the fungal order Sordariales.</title>
        <authorList>
            <person name="Hensen N."/>
            <person name="Bonometti L."/>
            <person name="Westerberg I."/>
            <person name="Brannstrom I.O."/>
            <person name="Guillou S."/>
            <person name="Cros-Aarteil S."/>
            <person name="Calhoun S."/>
            <person name="Haridas S."/>
            <person name="Kuo A."/>
            <person name="Mondo S."/>
            <person name="Pangilinan J."/>
            <person name="Riley R."/>
            <person name="LaButti K."/>
            <person name="Andreopoulos B."/>
            <person name="Lipzen A."/>
            <person name="Chen C."/>
            <person name="Yan M."/>
            <person name="Daum C."/>
            <person name="Ng V."/>
            <person name="Clum A."/>
            <person name="Steindorff A."/>
            <person name="Ohm R.A."/>
            <person name="Martin F."/>
            <person name="Silar P."/>
            <person name="Natvig D.O."/>
            <person name="Lalanne C."/>
            <person name="Gautier V."/>
            <person name="Ament-Velasquez S.L."/>
            <person name="Kruys A."/>
            <person name="Hutchinson M.I."/>
            <person name="Powell A.J."/>
            <person name="Barry K."/>
            <person name="Miller A.N."/>
            <person name="Grigoriev I.V."/>
            <person name="Debuchy R."/>
            <person name="Gladieux P."/>
            <person name="Hiltunen Thoren M."/>
            <person name="Johannesson H."/>
        </authorList>
    </citation>
    <scope>NUCLEOTIDE SEQUENCE</scope>
    <source>
        <strain evidence="1">CBS 990.96</strain>
    </source>
</reference>
<proteinExistence type="predicted"/>
<dbReference type="EMBL" id="MU865289">
    <property type="protein sequence ID" value="KAK4232105.1"/>
    <property type="molecule type" value="Genomic_DNA"/>
</dbReference>
<organism evidence="1 2">
    <name type="scientific">Podospora fimiseda</name>
    <dbReference type="NCBI Taxonomy" id="252190"/>
    <lineage>
        <taxon>Eukaryota</taxon>
        <taxon>Fungi</taxon>
        <taxon>Dikarya</taxon>
        <taxon>Ascomycota</taxon>
        <taxon>Pezizomycotina</taxon>
        <taxon>Sordariomycetes</taxon>
        <taxon>Sordariomycetidae</taxon>
        <taxon>Sordariales</taxon>
        <taxon>Podosporaceae</taxon>
        <taxon>Podospora</taxon>
    </lineage>
</organism>
<evidence type="ECO:0000313" key="2">
    <source>
        <dbReference type="Proteomes" id="UP001301958"/>
    </source>
</evidence>
<dbReference type="AlphaFoldDB" id="A0AAN7BYV9"/>
<reference evidence="1" key="2">
    <citation type="submission" date="2023-05" db="EMBL/GenBank/DDBJ databases">
        <authorList>
            <consortium name="Lawrence Berkeley National Laboratory"/>
            <person name="Steindorff A."/>
            <person name="Hensen N."/>
            <person name="Bonometti L."/>
            <person name="Westerberg I."/>
            <person name="Brannstrom I.O."/>
            <person name="Guillou S."/>
            <person name="Cros-Aarteil S."/>
            <person name="Calhoun S."/>
            <person name="Haridas S."/>
            <person name="Kuo A."/>
            <person name="Mondo S."/>
            <person name="Pangilinan J."/>
            <person name="Riley R."/>
            <person name="Labutti K."/>
            <person name="Andreopoulos B."/>
            <person name="Lipzen A."/>
            <person name="Chen C."/>
            <person name="Yanf M."/>
            <person name="Daum C."/>
            <person name="Ng V."/>
            <person name="Clum A."/>
            <person name="Ohm R."/>
            <person name="Martin F."/>
            <person name="Silar P."/>
            <person name="Natvig D."/>
            <person name="Lalanne C."/>
            <person name="Gautier V."/>
            <person name="Ament-Velasquez S.L."/>
            <person name="Kruys A."/>
            <person name="Hutchinson M.I."/>
            <person name="Powell A.J."/>
            <person name="Barry K."/>
            <person name="Miller A.N."/>
            <person name="Grigoriev I.V."/>
            <person name="Debuchy R."/>
            <person name="Gladieux P."/>
            <person name="Thoren M.H."/>
            <person name="Johannesson H."/>
        </authorList>
    </citation>
    <scope>NUCLEOTIDE SEQUENCE</scope>
    <source>
        <strain evidence="1">CBS 990.96</strain>
    </source>
</reference>
<accession>A0AAN7BYV9</accession>
<comment type="caution">
    <text evidence="1">The sequence shown here is derived from an EMBL/GenBank/DDBJ whole genome shotgun (WGS) entry which is preliminary data.</text>
</comment>
<dbReference type="Proteomes" id="UP001301958">
    <property type="component" value="Unassembled WGS sequence"/>
</dbReference>
<name>A0AAN7BYV9_9PEZI</name>
<evidence type="ECO:0000313" key="1">
    <source>
        <dbReference type="EMBL" id="KAK4232105.1"/>
    </source>
</evidence>
<keyword evidence="2" id="KW-1185">Reference proteome</keyword>
<protein>
    <submittedName>
        <fullName evidence="1">Uncharacterized protein</fullName>
    </submittedName>
</protein>